<proteinExistence type="inferred from homology"/>
<evidence type="ECO:0000256" key="6">
    <source>
        <dbReference type="PROSITE-ProRule" id="PRU00489"/>
    </source>
</evidence>
<dbReference type="SUPFAM" id="SSF53335">
    <property type="entry name" value="S-adenosyl-L-methionine-dependent methyltransferases"/>
    <property type="match status" value="1"/>
</dbReference>
<dbReference type="EC" id="2.1.1.348" evidence="1"/>
<evidence type="ECO:0000256" key="1">
    <source>
        <dbReference type="ARBA" id="ARBA00012160"/>
    </source>
</evidence>
<evidence type="ECO:0000256" key="4">
    <source>
        <dbReference type="ARBA" id="ARBA00022691"/>
    </source>
</evidence>
<dbReference type="GO" id="GO:0005634">
    <property type="term" value="C:nucleus"/>
    <property type="evidence" value="ECO:0007669"/>
    <property type="project" value="TreeGrafter"/>
</dbReference>
<evidence type="ECO:0000256" key="2">
    <source>
        <dbReference type="ARBA" id="ARBA00022603"/>
    </source>
</evidence>
<name>A0A511KPJ5_RHOTO</name>
<dbReference type="OrthoDB" id="10262526at2759"/>
<dbReference type="AlphaFoldDB" id="A0A511KPJ5"/>
<dbReference type="EMBL" id="BJWK01000020">
    <property type="protein sequence ID" value="GEM12288.1"/>
    <property type="molecule type" value="Genomic_DNA"/>
</dbReference>
<comment type="catalytic activity">
    <reaction evidence="5">
        <text>an adenosine in mRNA + S-adenosyl-L-methionine = an N(6)-methyladenosine in mRNA + S-adenosyl-L-homocysteine + H(+)</text>
        <dbReference type="Rhea" id="RHEA:55584"/>
        <dbReference type="Rhea" id="RHEA-COMP:12414"/>
        <dbReference type="Rhea" id="RHEA-COMP:12417"/>
        <dbReference type="ChEBI" id="CHEBI:15378"/>
        <dbReference type="ChEBI" id="CHEBI:57856"/>
        <dbReference type="ChEBI" id="CHEBI:59789"/>
        <dbReference type="ChEBI" id="CHEBI:74411"/>
        <dbReference type="ChEBI" id="CHEBI:74449"/>
        <dbReference type="EC" id="2.1.1.348"/>
    </reaction>
</comment>
<dbReference type="GO" id="GO:0003676">
    <property type="term" value="F:nucleic acid binding"/>
    <property type="evidence" value="ECO:0007669"/>
    <property type="project" value="InterPro"/>
</dbReference>
<dbReference type="GO" id="GO:0032259">
    <property type="term" value="P:methylation"/>
    <property type="evidence" value="ECO:0007669"/>
    <property type="project" value="UniProtKB-KW"/>
</dbReference>
<accession>A0A511KPJ5</accession>
<dbReference type="PROSITE" id="PS51143">
    <property type="entry name" value="MT_A70"/>
    <property type="match status" value="1"/>
</dbReference>
<evidence type="ECO:0000313" key="9">
    <source>
        <dbReference type="Proteomes" id="UP000321518"/>
    </source>
</evidence>
<dbReference type="Pfam" id="PF05063">
    <property type="entry name" value="MT-A70"/>
    <property type="match status" value="1"/>
</dbReference>
<organism evidence="8 9">
    <name type="scientific">Rhodotorula toruloides</name>
    <name type="common">Yeast</name>
    <name type="synonym">Rhodosporidium toruloides</name>
    <dbReference type="NCBI Taxonomy" id="5286"/>
    <lineage>
        <taxon>Eukaryota</taxon>
        <taxon>Fungi</taxon>
        <taxon>Dikarya</taxon>
        <taxon>Basidiomycota</taxon>
        <taxon>Pucciniomycotina</taxon>
        <taxon>Microbotryomycetes</taxon>
        <taxon>Sporidiobolales</taxon>
        <taxon>Sporidiobolaceae</taxon>
        <taxon>Rhodotorula</taxon>
    </lineage>
</organism>
<keyword evidence="3 8" id="KW-0808">Transferase</keyword>
<evidence type="ECO:0000256" key="7">
    <source>
        <dbReference type="SAM" id="MobiDB-lite"/>
    </source>
</evidence>
<dbReference type="PANTHER" id="PTHR12829:SF7">
    <property type="entry name" value="N6-ADENOSINE-METHYLTRANSFERASE CATALYTIC SUBUNIT"/>
    <property type="match status" value="1"/>
</dbReference>
<keyword evidence="2 8" id="KW-0489">Methyltransferase</keyword>
<dbReference type="PANTHER" id="PTHR12829">
    <property type="entry name" value="N6-ADENOSINE-METHYLTRANSFERASE"/>
    <property type="match status" value="1"/>
</dbReference>
<evidence type="ECO:0000256" key="5">
    <source>
        <dbReference type="ARBA" id="ARBA00048957"/>
    </source>
</evidence>
<dbReference type="PROSITE" id="PS00092">
    <property type="entry name" value="N6_MTASE"/>
    <property type="match status" value="1"/>
</dbReference>
<evidence type="ECO:0000313" key="8">
    <source>
        <dbReference type="EMBL" id="GEM12288.1"/>
    </source>
</evidence>
<feature type="region of interest" description="Disordered" evidence="7">
    <location>
        <begin position="1"/>
        <end position="34"/>
    </location>
</feature>
<dbReference type="Proteomes" id="UP000321518">
    <property type="component" value="Unassembled WGS sequence"/>
</dbReference>
<dbReference type="GO" id="GO:0001734">
    <property type="term" value="F:mRNA m(6)A methyltransferase activity"/>
    <property type="evidence" value="ECO:0007669"/>
    <property type="project" value="UniProtKB-EC"/>
</dbReference>
<protein>
    <recommendedName>
        <fullName evidence="1">mRNA m(6)A methyltransferase</fullName>
        <ecNumber evidence="1">2.1.1.348</ecNumber>
    </recommendedName>
</protein>
<gene>
    <name evidence="8" type="ORF">Rt10032_c20g6305</name>
</gene>
<dbReference type="InterPro" id="IPR002052">
    <property type="entry name" value="DNA_methylase_N6_adenine_CS"/>
</dbReference>
<dbReference type="InterPro" id="IPR029063">
    <property type="entry name" value="SAM-dependent_MTases_sf"/>
</dbReference>
<dbReference type="InterPro" id="IPR007757">
    <property type="entry name" value="MT-A70-like"/>
</dbReference>
<feature type="compositionally biased region" description="Polar residues" evidence="7">
    <location>
        <begin position="1"/>
        <end position="11"/>
    </location>
</feature>
<comment type="similarity">
    <text evidence="6">Belongs to the MT-A70-like family.</text>
</comment>
<keyword evidence="4" id="KW-0949">S-adenosyl-L-methionine</keyword>
<reference evidence="8 9" key="1">
    <citation type="submission" date="2019-07" db="EMBL/GenBank/DDBJ databases">
        <title>Rhodotorula toruloides NBRC10032 genome sequencing.</title>
        <authorList>
            <person name="Shida Y."/>
            <person name="Takaku H."/>
            <person name="Ogasawara W."/>
            <person name="Mori K."/>
        </authorList>
    </citation>
    <scope>NUCLEOTIDE SEQUENCE [LARGE SCALE GENOMIC DNA]</scope>
    <source>
        <strain evidence="8 9">NBRC10032</strain>
    </source>
</reference>
<comment type="caution">
    <text evidence="8">The sequence shown here is derived from an EMBL/GenBank/DDBJ whole genome shotgun (WGS) entry which is preliminary data.</text>
</comment>
<dbReference type="GO" id="GO:0036396">
    <property type="term" value="C:RNA N6-methyladenosine methyltransferase complex"/>
    <property type="evidence" value="ECO:0007669"/>
    <property type="project" value="TreeGrafter"/>
</dbReference>
<sequence>MDSVAVSSQEPSAPPSMPAGDEMATSSSSVKRDGDYARRLAQAKALRKAFPLSRPFVDICSSTTREACPRGTSCPSVHFVRSLRPHTEASLGDCSYLNTCHRMATCRYVHWVLEDPDLAPKKVAEPKGWAEEDDDPVLLPQEVLPPQWINADLRELDVSVLGKYDVVVADPPWAIHQELPYGTLTDDEMMRMPVGAMQDEGGLLFLWVTGRAMELGRECLKAWGYERIDELVWVKTNQLQGLIRTGLTMTYSLEQHCLVAIRRPASSTAPPRLPNWFNRGLDTQVLLAEVRETSRKPDELYDMIERILGGKGRGRKVELFGREHNLRDGWWTLGNQLGNRDQVFEPDVVANFADSYPQRNLPLLDPKTLRPIAGKQAAIS</sequence>
<evidence type="ECO:0000256" key="3">
    <source>
        <dbReference type="ARBA" id="ARBA00022679"/>
    </source>
</evidence>